<dbReference type="EMBL" id="SHOA02000014">
    <property type="protein sequence ID" value="TDH67391.1"/>
    <property type="molecule type" value="Genomic_DNA"/>
</dbReference>
<comment type="subcellular location">
    <subcellularLocation>
        <location evidence="1">Membrane</location>
    </subcellularLocation>
</comment>
<dbReference type="GO" id="GO:0016020">
    <property type="term" value="C:membrane"/>
    <property type="evidence" value="ECO:0007669"/>
    <property type="project" value="UniProtKB-SubCell"/>
</dbReference>
<dbReference type="RefSeq" id="XP_067816890.1">
    <property type="nucleotide sequence ID" value="XM_067959970.1"/>
</dbReference>
<evidence type="ECO:0000256" key="1">
    <source>
        <dbReference type="ARBA" id="ARBA00004370"/>
    </source>
</evidence>
<dbReference type="PANTHER" id="PTHR35518">
    <property type="entry name" value="MAINTENANCE OF TELOMOERE CAPPING"/>
    <property type="match status" value="1"/>
</dbReference>
<gene>
    <name evidence="5" type="ORF">CCR75_001869</name>
</gene>
<comment type="caution">
    <text evidence="5">The sequence shown here is derived from an EMBL/GenBank/DDBJ whole genome shotgun (WGS) entry which is preliminary data.</text>
</comment>
<reference evidence="5 6" key="1">
    <citation type="journal article" date="2021" name="Genome Biol.">
        <title>AFLAP: assembly-free linkage analysis pipeline using k-mers from genome sequencing data.</title>
        <authorList>
            <person name="Fletcher K."/>
            <person name="Zhang L."/>
            <person name="Gil J."/>
            <person name="Han R."/>
            <person name="Cavanaugh K."/>
            <person name="Michelmore R."/>
        </authorList>
    </citation>
    <scope>NUCLEOTIDE SEQUENCE [LARGE SCALE GENOMIC DNA]</scope>
    <source>
        <strain evidence="5 6">SF5</strain>
    </source>
</reference>
<proteinExistence type="predicted"/>
<dbReference type="AlphaFoldDB" id="A0A976FIS7"/>
<keyword evidence="6" id="KW-1185">Reference proteome</keyword>
<sequence>MILGRYAASALVLVSTAKHVQVEANKCKASDSFFSFLVDDLPTNHGFNTCVANNAGTIAKALAKTLFSGCNPSDVYDLVKNEDLRNFYRLFRSIAQTPAAISKLVYKHMAAQTDESVDSLCDAFGGTLGPCAGHVIPKLLPALLKDEHCCAEISDFIELLNLVVPPDRSMESFLVNEVIDGINSFLCSNKGEDSCGLNMFKQFTTKYTVENFDFFQHVLFPFITIEKNQECAGWSGKSYTDTASRASARTINFGCCINQMRPLLQTLQRTVKYVVGDEVWDIVSGMVSLKDPKGAFVDSLSQTTSCEFHGKTCSDPHGMSDDITITRDLNRKHPGKNGLIDTDCEKTDKCSQDKSVCSKVCKRGSVVVPNWLQSTLAYQRNLANKKPFCFAQIPATHNSAITLADGFGNRDQLFNQDVSPNKTWSFLKTNNQVLSLTDQLILGVRFLEINTHFFLNKLRTGQCGSLNSTFFTKLSDALGESLGKYGTFIWGPELLGCFPSISGIKSSEQPLTKDSLTEIKAWIEANPDEFVVVYLNTGADITRSKQIGAVDTLLKNTFGDLLVPTKMIDNLASDDWAHGSINEFLKAGHQILALANTKTQAAYNMHDMCHTEKYLAVDFINDLPDANHQINNIALYNTSNWIRTWSEQIRYLSLSSSWIYTRKQSVFLEPSNIPNYLRWNVNIIALDSVDVAKMAAQVWTWAENEPSTTASNAYVSMNKEGRWIARTNSTKAKLFYRACWASAKIAWLIIPVNKRCPRGTAFEAPMDPYQNYLLRRALSAKNIEEISVVINAKMPNMPPEVSAVLSTVKATPDLAKVREKPMA</sequence>
<keyword evidence="3" id="KW-1133">Transmembrane helix</keyword>
<evidence type="ECO:0000313" key="5">
    <source>
        <dbReference type="EMBL" id="TDH67391.1"/>
    </source>
</evidence>
<dbReference type="GeneID" id="94345641"/>
<dbReference type="SUPFAM" id="SSF51695">
    <property type="entry name" value="PLC-like phosphodiesterases"/>
    <property type="match status" value="1"/>
</dbReference>
<evidence type="ECO:0000256" key="3">
    <source>
        <dbReference type="ARBA" id="ARBA00022989"/>
    </source>
</evidence>
<dbReference type="InterPro" id="IPR017946">
    <property type="entry name" value="PLC-like_Pdiesterase_TIM-brl"/>
</dbReference>
<evidence type="ECO:0000313" key="6">
    <source>
        <dbReference type="Proteomes" id="UP000294530"/>
    </source>
</evidence>
<keyword evidence="4" id="KW-0472">Membrane</keyword>
<dbReference type="GO" id="GO:0008081">
    <property type="term" value="F:phosphoric diester hydrolase activity"/>
    <property type="evidence" value="ECO:0007669"/>
    <property type="project" value="InterPro"/>
</dbReference>
<dbReference type="OrthoDB" id="7984201at2759"/>
<evidence type="ECO:0000256" key="2">
    <source>
        <dbReference type="ARBA" id="ARBA00022692"/>
    </source>
</evidence>
<organism evidence="5 6">
    <name type="scientific">Bremia lactucae</name>
    <name type="common">Lettuce downy mildew</name>
    <dbReference type="NCBI Taxonomy" id="4779"/>
    <lineage>
        <taxon>Eukaryota</taxon>
        <taxon>Sar</taxon>
        <taxon>Stramenopiles</taxon>
        <taxon>Oomycota</taxon>
        <taxon>Peronosporomycetes</taxon>
        <taxon>Peronosporales</taxon>
        <taxon>Peronosporaceae</taxon>
        <taxon>Bremia</taxon>
    </lineage>
</organism>
<dbReference type="GO" id="GO:0006629">
    <property type="term" value="P:lipid metabolic process"/>
    <property type="evidence" value="ECO:0007669"/>
    <property type="project" value="InterPro"/>
</dbReference>
<protein>
    <submittedName>
        <fullName evidence="5">Uncharacterized protein</fullName>
    </submittedName>
</protein>
<name>A0A976FIS7_BRELC</name>
<dbReference type="InterPro" id="IPR051008">
    <property type="entry name" value="Telomere_Capping_Maintenance"/>
</dbReference>
<dbReference type="PANTHER" id="PTHR35518:SF2">
    <property type="entry name" value="MAINTENANCE OF TELOMERE CAPPING PROTEIN 6"/>
    <property type="match status" value="1"/>
</dbReference>
<dbReference type="Gene3D" id="3.20.20.190">
    <property type="entry name" value="Phosphatidylinositol (PI) phosphodiesterase"/>
    <property type="match status" value="1"/>
</dbReference>
<evidence type="ECO:0000256" key="4">
    <source>
        <dbReference type="ARBA" id="ARBA00023136"/>
    </source>
</evidence>
<dbReference type="KEGG" id="blac:94345641"/>
<accession>A0A976FIS7</accession>
<dbReference type="Proteomes" id="UP000294530">
    <property type="component" value="Unassembled WGS sequence"/>
</dbReference>
<keyword evidence="2" id="KW-0812">Transmembrane</keyword>